<dbReference type="AlphaFoldDB" id="A0A645IE10"/>
<accession>A0A645IE10</accession>
<gene>
    <name evidence="1" type="ORF">SDC9_197156</name>
</gene>
<sequence>MQHDAADQLDVEVTLAQHPARGLAHDGEGFFEKLVEGFTLGQAVLEFLGLAAKLGVGQGLHLRLKRVDLGDPRVEAFDLAVVRGAEEALEDAQGKSFRIRGRARRRRL</sequence>
<reference evidence="1" key="1">
    <citation type="submission" date="2019-08" db="EMBL/GenBank/DDBJ databases">
        <authorList>
            <person name="Kucharzyk K."/>
            <person name="Murdoch R.W."/>
            <person name="Higgins S."/>
            <person name="Loffler F."/>
        </authorList>
    </citation>
    <scope>NUCLEOTIDE SEQUENCE</scope>
</reference>
<evidence type="ECO:0000313" key="1">
    <source>
        <dbReference type="EMBL" id="MPN49535.1"/>
    </source>
</evidence>
<organism evidence="1">
    <name type="scientific">bioreactor metagenome</name>
    <dbReference type="NCBI Taxonomy" id="1076179"/>
    <lineage>
        <taxon>unclassified sequences</taxon>
        <taxon>metagenomes</taxon>
        <taxon>ecological metagenomes</taxon>
    </lineage>
</organism>
<comment type="caution">
    <text evidence="1">The sequence shown here is derived from an EMBL/GenBank/DDBJ whole genome shotgun (WGS) entry which is preliminary data.</text>
</comment>
<dbReference type="EMBL" id="VSSQ01112862">
    <property type="protein sequence ID" value="MPN49535.1"/>
    <property type="molecule type" value="Genomic_DNA"/>
</dbReference>
<protein>
    <submittedName>
        <fullName evidence="1">Uncharacterized protein</fullName>
    </submittedName>
</protein>
<proteinExistence type="predicted"/>
<name>A0A645IE10_9ZZZZ</name>